<feature type="transmembrane region" description="Helical" evidence="1">
    <location>
        <begin position="20"/>
        <end position="38"/>
    </location>
</feature>
<organism evidence="2 3">
    <name type="scientific">Lactobacillus iners</name>
    <dbReference type="NCBI Taxonomy" id="147802"/>
    <lineage>
        <taxon>Bacteria</taxon>
        <taxon>Bacillati</taxon>
        <taxon>Bacillota</taxon>
        <taxon>Bacilli</taxon>
        <taxon>Lactobacillales</taxon>
        <taxon>Lactobacillaceae</taxon>
        <taxon>Lactobacillus</taxon>
    </lineage>
</organism>
<evidence type="ECO:0000313" key="2">
    <source>
        <dbReference type="EMBL" id="QIH24468.1"/>
    </source>
</evidence>
<keyword evidence="2" id="KW-0614">Plasmid</keyword>
<accession>A0A6G7BAM7</accession>
<dbReference type="EMBL" id="CP049229">
    <property type="protein sequence ID" value="QIH24468.1"/>
    <property type="molecule type" value="Genomic_DNA"/>
</dbReference>
<keyword evidence="1" id="KW-0472">Membrane</keyword>
<reference evidence="2 3" key="1">
    <citation type="submission" date="2020-02" db="EMBL/GenBank/DDBJ databases">
        <title>Complete genome sequences of six Lactobacillus iners strains isolated from the human vagina.</title>
        <authorList>
            <person name="France M.T."/>
            <person name="Rutt L."/>
            <person name="Narina S."/>
            <person name="Arbaugh S."/>
            <person name="Humphrys M.S."/>
            <person name="Ma B."/>
            <person name="Hayward M.R."/>
            <person name="Relman D."/>
            <person name="Kwon D.S."/>
            <person name="Ravel J."/>
        </authorList>
    </citation>
    <scope>NUCLEOTIDE SEQUENCE [LARGE SCALE GENOMIC DNA]</scope>
    <source>
        <strain evidence="2 3">C0210C1</strain>
        <plasmid evidence="3">pc0210c1</plasmid>
    </source>
</reference>
<keyword evidence="1" id="KW-0812">Transmembrane</keyword>
<dbReference type="Proteomes" id="UP000501676">
    <property type="component" value="Plasmid pC0210C1"/>
</dbReference>
<sequence>MMKTNNLLNNNEISNISIFINKIALISCWIALILDVVYCMYSNNIFKAFLISFFTPIRYFFFDIDSKKIHKRPISLDRNIPLYILMHYWNIRFPIPQGNFLADVAGIILSSGRIYINGYGLLLFDTFTFAYKNNQKDFKLDDTIQKPHNNNEIKKVEKEVWTESNNATHTLSKLIDEWKQNQVINDLDIWNFPIKRYIGVSKFTYFQNREIGHSFIDDKYLLDMDKYIKDHPKDIHYHT</sequence>
<feature type="transmembrane region" description="Helical" evidence="1">
    <location>
        <begin position="44"/>
        <end position="62"/>
    </location>
</feature>
<protein>
    <submittedName>
        <fullName evidence="2">Uncharacterized protein</fullName>
    </submittedName>
</protein>
<name>A0A6G7BAM7_9LACO</name>
<dbReference type="AlphaFoldDB" id="A0A6G7BAM7"/>
<keyword evidence="1" id="KW-1133">Transmembrane helix</keyword>
<evidence type="ECO:0000313" key="3">
    <source>
        <dbReference type="Proteomes" id="UP000501676"/>
    </source>
</evidence>
<proteinExistence type="predicted"/>
<geneLocation type="plasmid" evidence="3">
    <name>pc0210c1</name>
</geneLocation>
<evidence type="ECO:0000256" key="1">
    <source>
        <dbReference type="SAM" id="Phobius"/>
    </source>
</evidence>
<gene>
    <name evidence="2" type="ORF">G6Z83_07035</name>
</gene>
<dbReference type="RefSeq" id="WP_145999005.1">
    <property type="nucleotide sequence ID" value="NZ_CP049229.1"/>
</dbReference>